<dbReference type="EMBL" id="JARBDR010000918">
    <property type="protein sequence ID" value="KAJ8302098.1"/>
    <property type="molecule type" value="Genomic_DNA"/>
</dbReference>
<evidence type="ECO:0000256" key="8">
    <source>
        <dbReference type="ARBA" id="ARBA00022843"/>
    </source>
</evidence>
<dbReference type="PANTHER" id="PTHR31463">
    <property type="entry name" value="MACROPHAGE-EXPRESSED GENE 1 PROTEIN"/>
    <property type="match status" value="1"/>
</dbReference>
<comment type="caution">
    <text evidence="20">The sequence shown here is derived from an EMBL/GenBank/DDBJ whole genome shotgun (WGS) entry which is preliminary data.</text>
</comment>
<feature type="domain" description="MACPF" evidence="19">
    <location>
        <begin position="1"/>
        <end position="158"/>
    </location>
</feature>
<evidence type="ECO:0000256" key="3">
    <source>
        <dbReference type="ARBA" id="ARBA00021365"/>
    </source>
</evidence>
<dbReference type="SMART" id="SM00457">
    <property type="entry name" value="MACPF"/>
    <property type="match status" value="1"/>
</dbReference>
<evidence type="ECO:0000256" key="1">
    <source>
        <dbReference type="ARBA" id="ARBA00004265"/>
    </source>
</evidence>
<evidence type="ECO:0000313" key="20">
    <source>
        <dbReference type="EMBL" id="KAJ8302098.1"/>
    </source>
</evidence>
<comment type="similarity">
    <text evidence="2">Belongs to the MPEG1 family.</text>
</comment>
<dbReference type="InterPro" id="IPR020864">
    <property type="entry name" value="MACPF"/>
</dbReference>
<comment type="function">
    <text evidence="17">Pore-forming protein that plays a central role in antigen cross-presentation in dendritic cells by mediating delivery of antigens for cross-presentation. Dendritic cells bridge innate and adaptive immunity by capturing exogenous antigens on MHC class-I molecules and presenting them to naive CD8(+) T-cells. Acts by forming a pore in antigen-containing compartments, promoting the release of antigens into the cytosol, enabling generation of MHCI:peptide complexes and T-cell priming.</text>
</comment>
<evidence type="ECO:0000259" key="19">
    <source>
        <dbReference type="PROSITE" id="PS51412"/>
    </source>
</evidence>
<evidence type="ECO:0000256" key="16">
    <source>
        <dbReference type="ARBA" id="ARBA00030728"/>
    </source>
</evidence>
<evidence type="ECO:0000256" key="11">
    <source>
        <dbReference type="ARBA" id="ARBA00023130"/>
    </source>
</evidence>
<evidence type="ECO:0000256" key="10">
    <source>
        <dbReference type="ARBA" id="ARBA00022989"/>
    </source>
</evidence>
<evidence type="ECO:0000256" key="7">
    <source>
        <dbReference type="ARBA" id="ARBA00022729"/>
    </source>
</evidence>
<keyword evidence="13" id="KW-1015">Disulfide bond</keyword>
<keyword evidence="8" id="KW-0832">Ubl conjugation</keyword>
<evidence type="ECO:0000256" key="4">
    <source>
        <dbReference type="ARBA" id="ARBA00022452"/>
    </source>
</evidence>
<evidence type="ECO:0000256" key="13">
    <source>
        <dbReference type="ARBA" id="ARBA00023157"/>
    </source>
</evidence>
<keyword evidence="15" id="KW-0968">Cytoplasmic vesicle</keyword>
<evidence type="ECO:0000256" key="9">
    <source>
        <dbReference type="ARBA" id="ARBA00022859"/>
    </source>
</evidence>
<keyword evidence="12" id="KW-0472">Membrane</keyword>
<reference evidence="20 21" key="1">
    <citation type="submission" date="2022-12" db="EMBL/GenBank/DDBJ databases">
        <title>Chromosome-level genome of Tegillarca granosa.</title>
        <authorList>
            <person name="Kim J."/>
        </authorList>
    </citation>
    <scope>NUCLEOTIDE SEQUENCE [LARGE SCALE GENOMIC DNA]</scope>
    <source>
        <strain evidence="20">Teg-2019</strain>
        <tissue evidence="20">Adductor muscle</tissue>
    </source>
</reference>
<organism evidence="20 21">
    <name type="scientific">Tegillarca granosa</name>
    <name type="common">Malaysian cockle</name>
    <name type="synonym">Anadara granosa</name>
    <dbReference type="NCBI Taxonomy" id="220873"/>
    <lineage>
        <taxon>Eukaryota</taxon>
        <taxon>Metazoa</taxon>
        <taxon>Spiralia</taxon>
        <taxon>Lophotrochozoa</taxon>
        <taxon>Mollusca</taxon>
        <taxon>Bivalvia</taxon>
        <taxon>Autobranchia</taxon>
        <taxon>Pteriomorphia</taxon>
        <taxon>Arcoida</taxon>
        <taxon>Arcoidea</taxon>
        <taxon>Arcidae</taxon>
        <taxon>Tegillarca</taxon>
    </lineage>
</organism>
<keyword evidence="4" id="KW-1134">Transmembrane beta strand</keyword>
<keyword evidence="11" id="KW-1064">Adaptive immunity</keyword>
<sequence length="438" mass="49118">MARYESQLLVRDFGTHVITSIDAGAAIVQQDQIKSKFTESYSFVKNQILAAASASFFSVASISTEYKHTTTQEMIDQYLQNRTHSHINSYGGPVFKPQNFTLNKWGEQIDNELVAMDRSGDPIYFLITPYSLPELPPSVVYKLIQSVKTAVELYYKFNTYRGCTKRDSPNFSFQANIDDGTCKSKETNFTFGGVYQTCLQSGRLSQNICNGLVQKNPLTGGFSCPKEYEAVLVNSWTSSKSESHHKCHRCWLFAHCCHDSTYYGSAQISSYWCVARDHVDQQHGFLFGGVYTSTVGNLLTQTRSCPLFFYPLKMGRDLYVCVSDDYELGSKYSVPFAGFYSCVSGNPLMLHQQEKLSFKAYGGETVHSLGKYMRNSGPSHWPMGCPPGFSQHLATVENGCQIDFCVKSNAFSDVGLPAIRRPPFMQIPADGFHGFKQL</sequence>
<name>A0ABQ9EFQ5_TEGGR</name>
<accession>A0ABQ9EFQ5</accession>
<dbReference type="Pfam" id="PF01823">
    <property type="entry name" value="MACPF"/>
    <property type="match status" value="1"/>
</dbReference>
<keyword evidence="7" id="KW-0732">Signal</keyword>
<evidence type="ECO:0000313" key="21">
    <source>
        <dbReference type="Proteomes" id="UP001217089"/>
    </source>
</evidence>
<evidence type="ECO:0000256" key="6">
    <source>
        <dbReference type="ARBA" id="ARBA00022692"/>
    </source>
</evidence>
<dbReference type="InterPro" id="IPR039707">
    <property type="entry name" value="MPEG1"/>
</dbReference>
<dbReference type="PROSITE" id="PS51412">
    <property type="entry name" value="MACPF_2"/>
    <property type="match status" value="1"/>
</dbReference>
<keyword evidence="10" id="KW-1133">Transmembrane helix</keyword>
<dbReference type="PANTHER" id="PTHR31463:SF4">
    <property type="entry name" value="MACROPHAGE-EXPRESSED GENE 1 PROTEIN"/>
    <property type="match status" value="1"/>
</dbReference>
<comment type="function">
    <text evidence="18">Pore-forming protein involved in both innate and adaptive immunity. Plays a central role in antigen cross-presentation in dendritic cells by forming a pore in antigen-containing compartments, thereby promoting delivery of antigens for cross-presentation. Also involved in innate immune response following bacterial infection; shows antibacterial activity against a wide spectrum of Gram-positive, Gram-negative and acid-fast bacteria. Reduces the viability of the intracytosolic pathogen L.monocytogenes by inhibiting acidification of the phagocytic vacuole of host cells which restricts bacterial translocation from the vacuole to the cytosol. Required for the antibacterial activity of reactive oxygen species and nitric oxide.</text>
</comment>
<evidence type="ECO:0000256" key="15">
    <source>
        <dbReference type="ARBA" id="ARBA00023329"/>
    </source>
</evidence>
<dbReference type="CDD" id="cd22579">
    <property type="entry name" value="MPEG1_P2"/>
    <property type="match status" value="1"/>
</dbReference>
<keyword evidence="9" id="KW-0391">Immunity</keyword>
<keyword evidence="5" id="KW-0399">Innate immunity</keyword>
<evidence type="ECO:0000256" key="18">
    <source>
        <dbReference type="ARBA" id="ARBA00045689"/>
    </source>
</evidence>
<proteinExistence type="inferred from homology"/>
<keyword evidence="6" id="KW-0812">Transmembrane</keyword>
<keyword evidence="21" id="KW-1185">Reference proteome</keyword>
<dbReference type="Proteomes" id="UP001217089">
    <property type="component" value="Unassembled WGS sequence"/>
</dbReference>
<comment type="subcellular location">
    <subcellularLocation>
        <location evidence="1">Cytoplasmic vesicle</location>
        <location evidence="1">Phagosome membrane</location>
        <topology evidence="1">Multi-pass membrane protein</topology>
    </subcellularLocation>
</comment>
<evidence type="ECO:0000256" key="14">
    <source>
        <dbReference type="ARBA" id="ARBA00023180"/>
    </source>
</evidence>
<protein>
    <recommendedName>
        <fullName evidence="3">Macrophage-expressed gene 1 protein</fullName>
    </recommendedName>
    <alternativeName>
        <fullName evidence="16">Perforin-2</fullName>
    </alternativeName>
</protein>
<gene>
    <name evidence="20" type="ORF">KUTeg_021085</name>
</gene>
<evidence type="ECO:0000256" key="2">
    <source>
        <dbReference type="ARBA" id="ARBA00007256"/>
    </source>
</evidence>
<evidence type="ECO:0000256" key="17">
    <source>
        <dbReference type="ARBA" id="ARBA00045657"/>
    </source>
</evidence>
<evidence type="ECO:0000256" key="12">
    <source>
        <dbReference type="ARBA" id="ARBA00023136"/>
    </source>
</evidence>
<keyword evidence="14" id="KW-0325">Glycoprotein</keyword>
<evidence type="ECO:0000256" key="5">
    <source>
        <dbReference type="ARBA" id="ARBA00022588"/>
    </source>
</evidence>